<dbReference type="InterPro" id="IPR010994">
    <property type="entry name" value="RuvA_2-like"/>
</dbReference>
<dbReference type="SUPFAM" id="SSF47781">
    <property type="entry name" value="RuvA domain 2-like"/>
    <property type="match status" value="1"/>
</dbReference>
<dbReference type="AlphaFoldDB" id="A0A7C4YH60"/>
<protein>
    <submittedName>
        <fullName evidence="1">Helix-hairpin-helix domain-containing protein</fullName>
    </submittedName>
</protein>
<name>A0A7C4YH60_UNCW3</name>
<organism evidence="1">
    <name type="scientific">candidate division WOR-3 bacterium</name>
    <dbReference type="NCBI Taxonomy" id="2052148"/>
    <lineage>
        <taxon>Bacteria</taxon>
        <taxon>Bacteria division WOR-3</taxon>
    </lineage>
</organism>
<proteinExistence type="predicted"/>
<dbReference type="EMBL" id="DTHG01000050">
    <property type="protein sequence ID" value="HGW91707.1"/>
    <property type="molecule type" value="Genomic_DNA"/>
</dbReference>
<gene>
    <name evidence="1" type="ORF">ENV67_04100</name>
</gene>
<comment type="caution">
    <text evidence="1">The sequence shown here is derived from an EMBL/GenBank/DDBJ whole genome shotgun (WGS) entry which is preliminary data.</text>
</comment>
<reference evidence="1" key="1">
    <citation type="journal article" date="2020" name="mSystems">
        <title>Genome- and Community-Level Interaction Insights into Carbon Utilization and Element Cycling Functions of Hydrothermarchaeota in Hydrothermal Sediment.</title>
        <authorList>
            <person name="Zhou Z."/>
            <person name="Liu Y."/>
            <person name="Xu W."/>
            <person name="Pan J."/>
            <person name="Luo Z.H."/>
            <person name="Li M."/>
        </authorList>
    </citation>
    <scope>NUCLEOTIDE SEQUENCE [LARGE SCALE GENOMIC DNA]</scope>
    <source>
        <strain evidence="1">SpSt-780</strain>
    </source>
</reference>
<sequence length="799" mass="94021">MIALLFLIISVIDINNCPEKELFTLPLEKSSIEKIIKYREEYGYFASVYDLLKVLTPEEFKKVKELVMIKPVQEGRNVSEYLLNIQSRLASEEKPSEILMNEWEILAFRPLNINKVSFEDLMMIEGVNFLDAITASRYVRGWRGIRYVSDLRSAPYLTSYAYRKIRDFVTTSSPQKYPLVSGYTKFSSSTWTYPEEEDGITSNISNINAFLDGTEVDTLTTYKRLKYAGWSDDEISSFRLRLQDEKNKLMSFDPLILRRNVYLKTNLSIQKNMETGIIFKENMDGSYFKKWFLGARDIGFLKNFYIGNYNVILGEGLIFENSDDVLSRFYEKSEGIFGDLTQTKEYKMNGVAFTLKPKRLKVIGFWSKTAKDGILNRDSTLNMYFANNYNLDIFKDVFTEEVIGGSIGFNLSKILFIPYGTTFSINGVSIKLDKPIKNSTEDIEYKFDADEINLEDVYMKRAEGKIKRFLGLSGMTAVRNFGIKGEYSAQFTEDNKFLSYAYVINFRYQLENFYIHTLLRHYDINYDNPYSRPFMEQKRYDDTPFEKPYRLIDPLYGEIVNEPAPKPEEGIYVETRYEFSRNFILTKAYIDLWRNLALGLPNLRAQYEFEFRPIYPLRMRFAHKYQEKYRGRVTVPTKSKTNEFTFRIYALLLDRDYIDGRIRIGFVEFPSTEKYAENLSIDGGYLSLGFEHYFSQRFSIYGGYSLWTTNGMSQWIFEDTDIDFLYGDGDKFFISLNDRISENLFLRFKLRKKTEVNYLTGLEISGGEYHYENDVPVYISDFKERKTNYSLQLQIVWWW</sequence>
<evidence type="ECO:0000313" key="1">
    <source>
        <dbReference type="EMBL" id="HGW91707.1"/>
    </source>
</evidence>
<accession>A0A7C4YH60</accession>